<evidence type="ECO:0000256" key="1">
    <source>
        <dbReference type="ARBA" id="ARBA00004141"/>
    </source>
</evidence>
<evidence type="ECO:0000313" key="12">
    <source>
        <dbReference type="EMBL" id="JAS61332.1"/>
    </source>
</evidence>
<dbReference type="EMBL" id="GECZ01000808">
    <property type="protein sequence ID" value="JAS68961.1"/>
    <property type="molecule type" value="Transcribed_RNA"/>
</dbReference>
<dbReference type="EMBL" id="GECZ01015543">
    <property type="protein sequence ID" value="JAS54226.1"/>
    <property type="molecule type" value="Transcribed_RNA"/>
</dbReference>
<protein>
    <submittedName>
        <fullName evidence="10">Uncharacterized protein</fullName>
    </submittedName>
</protein>
<dbReference type="GO" id="GO:0005886">
    <property type="term" value="C:plasma membrane"/>
    <property type="evidence" value="ECO:0007669"/>
    <property type="project" value="TreeGrafter"/>
</dbReference>
<dbReference type="PANTHER" id="PTHR11040">
    <property type="entry name" value="ZINC/IRON TRANSPORTER"/>
    <property type="match status" value="1"/>
</dbReference>
<feature type="transmembrane region" description="Helical" evidence="6">
    <location>
        <begin position="41"/>
        <end position="62"/>
    </location>
</feature>
<feature type="transmembrane region" description="Helical" evidence="6">
    <location>
        <begin position="272"/>
        <end position="291"/>
    </location>
</feature>
<evidence type="ECO:0000313" key="11">
    <source>
        <dbReference type="EMBL" id="JAS57497.1"/>
    </source>
</evidence>
<dbReference type="Pfam" id="PF02535">
    <property type="entry name" value="Zip"/>
    <property type="match status" value="1"/>
</dbReference>
<dbReference type="PANTHER" id="PTHR11040:SF203">
    <property type="entry name" value="FI18611P1-RELATED"/>
    <property type="match status" value="1"/>
</dbReference>
<keyword evidence="3 6" id="KW-1133">Transmembrane helix</keyword>
<sequence length="465" mass="50786">MSAGNFEYFHENEDHTERMALLNGTVSQDPSVTQGLLVAKIISMVVLGCVSFLLGCIPIKLVRYMGNSSPSKGHLGHSHEEQPLILSLLLCFGGGVLLFTTFLHLQPEVRLAIQVLTEEGSLPKTELPFSELVFCAGFFFVYIVEEFVHACLDRNTHHHEDEAVLHRTMSLRRCSKRGSSHHDGTLIPRASLHSAPAKTPELSGNGTTSTTASTQGLLHVSTISGSKTRNPLDPQLRMTGGPLDSTEMSKEDDDLESHRTTAQVVAKSFRGFLAVLALSFHAIFEGLAVGLEMKTTNVWYLFGAIATHKFVIAFCVGIELVSSKTKTLLVLLYIGTFAIVTPLGIGIGILLSEDSSGISSASPITTILQGMAAGTLLYVVFFEVLQKERANTKHGAWQLISIIIGFMVMLGLSILVGHDHSHGHGHSHGPSHNHHGTALNLTLHNHDHEHDHDHNHDHDHDHHHH</sequence>
<evidence type="ECO:0000256" key="2">
    <source>
        <dbReference type="ARBA" id="ARBA00022692"/>
    </source>
</evidence>
<feature type="transmembrane region" description="Helical" evidence="6">
    <location>
        <begin position="397"/>
        <end position="416"/>
    </location>
</feature>
<dbReference type="AlphaFoldDB" id="A0A1B6G331"/>
<evidence type="ECO:0000256" key="3">
    <source>
        <dbReference type="ARBA" id="ARBA00022989"/>
    </source>
</evidence>
<dbReference type="EMBL" id="GECZ01012272">
    <property type="protein sequence ID" value="JAS57497.1"/>
    <property type="molecule type" value="Transcribed_RNA"/>
</dbReference>
<evidence type="ECO:0000313" key="8">
    <source>
        <dbReference type="EMBL" id="JAS53893.1"/>
    </source>
</evidence>
<feature type="region of interest" description="Disordered" evidence="5">
    <location>
        <begin position="179"/>
        <end position="212"/>
    </location>
</feature>
<evidence type="ECO:0000313" key="13">
    <source>
        <dbReference type="EMBL" id="JAS67618.1"/>
    </source>
</evidence>
<feature type="transmembrane region" description="Helical" evidence="6">
    <location>
        <begin position="125"/>
        <end position="144"/>
    </location>
</feature>
<accession>A0A1B6G331</accession>
<evidence type="ECO:0000256" key="6">
    <source>
        <dbReference type="SAM" id="Phobius"/>
    </source>
</evidence>
<comment type="subcellular location">
    <subcellularLocation>
        <location evidence="1">Membrane</location>
        <topology evidence="1">Multi-pass membrane protein</topology>
    </subcellularLocation>
</comment>
<feature type="compositionally biased region" description="Low complexity" evidence="5">
    <location>
        <begin position="202"/>
        <end position="212"/>
    </location>
</feature>
<keyword evidence="2 6" id="KW-0812">Transmembrane</keyword>
<dbReference type="GO" id="GO:0005385">
    <property type="term" value="F:zinc ion transmembrane transporter activity"/>
    <property type="evidence" value="ECO:0007669"/>
    <property type="project" value="TreeGrafter"/>
</dbReference>
<evidence type="ECO:0000313" key="7">
    <source>
        <dbReference type="EMBL" id="JAS46485.1"/>
    </source>
</evidence>
<dbReference type="EMBL" id="GECZ01008437">
    <property type="protein sequence ID" value="JAS61332.1"/>
    <property type="molecule type" value="Transcribed_RNA"/>
</dbReference>
<feature type="transmembrane region" description="Helical" evidence="6">
    <location>
        <begin position="297"/>
        <end position="321"/>
    </location>
</feature>
<dbReference type="InterPro" id="IPR003689">
    <property type="entry name" value="ZIP"/>
</dbReference>
<feature type="transmembrane region" description="Helical" evidence="6">
    <location>
        <begin position="83"/>
        <end position="105"/>
    </location>
</feature>
<keyword evidence="4 6" id="KW-0472">Membrane</keyword>
<evidence type="ECO:0000256" key="5">
    <source>
        <dbReference type="SAM" id="MobiDB-lite"/>
    </source>
</evidence>
<proteinExistence type="predicted"/>
<dbReference type="EMBL" id="GECZ01015876">
    <property type="protein sequence ID" value="JAS53893.1"/>
    <property type="molecule type" value="Transcribed_RNA"/>
</dbReference>
<dbReference type="EMBL" id="GECZ01002151">
    <property type="protein sequence ID" value="JAS67618.1"/>
    <property type="molecule type" value="Transcribed_RNA"/>
</dbReference>
<feature type="region of interest" description="Disordered" evidence="5">
    <location>
        <begin position="227"/>
        <end position="255"/>
    </location>
</feature>
<evidence type="ECO:0000313" key="14">
    <source>
        <dbReference type="EMBL" id="JAS68961.1"/>
    </source>
</evidence>
<evidence type="ECO:0000313" key="10">
    <source>
        <dbReference type="EMBL" id="JAS56848.1"/>
    </source>
</evidence>
<feature type="transmembrane region" description="Helical" evidence="6">
    <location>
        <begin position="364"/>
        <end position="385"/>
    </location>
</feature>
<reference evidence="10" key="1">
    <citation type="submission" date="2015-11" db="EMBL/GenBank/DDBJ databases">
        <title>De novo transcriptome assembly of four potential Pierce s Disease insect vectors from Arizona vineyards.</title>
        <authorList>
            <person name="Tassone E.E."/>
        </authorList>
    </citation>
    <scope>NUCLEOTIDE SEQUENCE</scope>
</reference>
<gene>
    <name evidence="9" type="ORF">g.41265</name>
    <name evidence="10" type="ORF">g.41266</name>
    <name evidence="12" type="ORF">g.41267</name>
    <name evidence="7" type="ORF">g.41268</name>
    <name evidence="8" type="ORF">g.41269</name>
    <name evidence="11" type="ORF">g.41271</name>
    <name evidence="13" type="ORF">g.41272</name>
    <name evidence="14" type="ORF">g.41273</name>
</gene>
<feature type="region of interest" description="Disordered" evidence="5">
    <location>
        <begin position="446"/>
        <end position="465"/>
    </location>
</feature>
<evidence type="ECO:0000256" key="4">
    <source>
        <dbReference type="ARBA" id="ARBA00023136"/>
    </source>
</evidence>
<evidence type="ECO:0000313" key="9">
    <source>
        <dbReference type="EMBL" id="JAS54226.1"/>
    </source>
</evidence>
<feature type="transmembrane region" description="Helical" evidence="6">
    <location>
        <begin position="328"/>
        <end position="352"/>
    </location>
</feature>
<name>A0A1B6G331_9HEMI</name>
<dbReference type="EMBL" id="GECZ01023284">
    <property type="protein sequence ID" value="JAS46485.1"/>
    <property type="molecule type" value="Transcribed_RNA"/>
</dbReference>
<dbReference type="EMBL" id="GECZ01012921">
    <property type="protein sequence ID" value="JAS56848.1"/>
    <property type="molecule type" value="Transcribed_RNA"/>
</dbReference>
<organism evidence="10">
    <name type="scientific">Cuerna arida</name>
    <dbReference type="NCBI Taxonomy" id="1464854"/>
    <lineage>
        <taxon>Eukaryota</taxon>
        <taxon>Metazoa</taxon>
        <taxon>Ecdysozoa</taxon>
        <taxon>Arthropoda</taxon>
        <taxon>Hexapoda</taxon>
        <taxon>Insecta</taxon>
        <taxon>Pterygota</taxon>
        <taxon>Neoptera</taxon>
        <taxon>Paraneoptera</taxon>
        <taxon>Hemiptera</taxon>
        <taxon>Auchenorrhyncha</taxon>
        <taxon>Membracoidea</taxon>
        <taxon>Cicadellidae</taxon>
        <taxon>Cicadellinae</taxon>
        <taxon>Proconiini</taxon>
        <taxon>Cuerna</taxon>
    </lineage>
</organism>